<name>A0A5C6ZKM0_9FLAO</name>
<keyword evidence="4 5" id="KW-0472">Membrane</keyword>
<accession>A0A5C6ZKM0</accession>
<dbReference type="InterPro" id="IPR006685">
    <property type="entry name" value="MscS_channel_2nd"/>
</dbReference>
<feature type="transmembrane region" description="Helical" evidence="5">
    <location>
        <begin position="161"/>
        <end position="180"/>
    </location>
</feature>
<evidence type="ECO:0000256" key="5">
    <source>
        <dbReference type="SAM" id="Phobius"/>
    </source>
</evidence>
<dbReference type="GO" id="GO:0008381">
    <property type="term" value="F:mechanosensitive monoatomic ion channel activity"/>
    <property type="evidence" value="ECO:0007669"/>
    <property type="project" value="UniProtKB-ARBA"/>
</dbReference>
<dbReference type="AlphaFoldDB" id="A0A5C6ZKM0"/>
<feature type="transmembrane region" description="Helical" evidence="5">
    <location>
        <begin position="60"/>
        <end position="80"/>
    </location>
</feature>
<proteinExistence type="predicted"/>
<dbReference type="Gene3D" id="2.30.30.60">
    <property type="match status" value="1"/>
</dbReference>
<comment type="caution">
    <text evidence="7">The sequence shown here is derived from an EMBL/GenBank/DDBJ whole genome shotgun (WGS) entry which is preliminary data.</text>
</comment>
<feature type="transmembrane region" description="Helical" evidence="5">
    <location>
        <begin position="86"/>
        <end position="104"/>
    </location>
</feature>
<dbReference type="GO" id="GO:0016020">
    <property type="term" value="C:membrane"/>
    <property type="evidence" value="ECO:0007669"/>
    <property type="project" value="UniProtKB-SubCell"/>
</dbReference>
<dbReference type="InterPro" id="IPR023408">
    <property type="entry name" value="MscS_beta-dom_sf"/>
</dbReference>
<dbReference type="SUPFAM" id="SSF50182">
    <property type="entry name" value="Sm-like ribonucleoproteins"/>
    <property type="match status" value="1"/>
</dbReference>
<evidence type="ECO:0000313" key="8">
    <source>
        <dbReference type="Proteomes" id="UP000321578"/>
    </source>
</evidence>
<dbReference type="EMBL" id="VORO01000004">
    <property type="protein sequence ID" value="TXD90145.1"/>
    <property type="molecule type" value="Genomic_DNA"/>
</dbReference>
<organism evidence="7 8">
    <name type="scientific">Subsaximicrobium wynnwilliamsii</name>
    <dbReference type="NCBI Taxonomy" id="291179"/>
    <lineage>
        <taxon>Bacteria</taxon>
        <taxon>Pseudomonadati</taxon>
        <taxon>Bacteroidota</taxon>
        <taxon>Flavobacteriia</taxon>
        <taxon>Flavobacteriales</taxon>
        <taxon>Flavobacteriaceae</taxon>
        <taxon>Subsaximicrobium</taxon>
    </lineage>
</organism>
<evidence type="ECO:0000256" key="3">
    <source>
        <dbReference type="ARBA" id="ARBA00022989"/>
    </source>
</evidence>
<dbReference type="OrthoDB" id="9792218at2"/>
<feature type="domain" description="Mechanosensitive ion channel MscS" evidence="6">
    <location>
        <begin position="183"/>
        <end position="247"/>
    </location>
</feature>
<dbReference type="Gene3D" id="1.10.287.1260">
    <property type="match status" value="1"/>
</dbReference>
<keyword evidence="8" id="KW-1185">Reference proteome</keyword>
<evidence type="ECO:0000256" key="1">
    <source>
        <dbReference type="ARBA" id="ARBA00004370"/>
    </source>
</evidence>
<evidence type="ECO:0000313" key="7">
    <source>
        <dbReference type="EMBL" id="TXD90145.1"/>
    </source>
</evidence>
<dbReference type="RefSeq" id="WP_147085539.1">
    <property type="nucleotide sequence ID" value="NZ_VORM01000004.1"/>
</dbReference>
<comment type="subcellular location">
    <subcellularLocation>
        <location evidence="1">Membrane</location>
    </subcellularLocation>
</comment>
<dbReference type="PANTHER" id="PTHR30566">
    <property type="entry name" value="YNAI-RELATED MECHANOSENSITIVE ION CHANNEL"/>
    <property type="match status" value="1"/>
</dbReference>
<gene>
    <name evidence="7" type="ORF">ESY86_05195</name>
</gene>
<evidence type="ECO:0000259" key="6">
    <source>
        <dbReference type="Pfam" id="PF00924"/>
    </source>
</evidence>
<keyword evidence="2 5" id="KW-0812">Transmembrane</keyword>
<evidence type="ECO:0000256" key="4">
    <source>
        <dbReference type="ARBA" id="ARBA00023136"/>
    </source>
</evidence>
<feature type="transmembrane region" description="Helical" evidence="5">
    <location>
        <begin position="13"/>
        <end position="39"/>
    </location>
</feature>
<sequence>MDTIFSKLSITDLWLKIVITFAVCILVGLVLQLVVFYLLKTYNKKKPTVLKTQLLKHLETPVKLLLPILFIYSSFGLFSISKVWHTVIEVIIIVNFTWVLLAIIRAVEEIVKQKFTTNSSHKAKERKAITQMRFIKSASIVVIVTLATATILWNIPAVRTIGTTILTSAGVIGIIAGVAAQKSIANLITGMQIAFTQPIKIDDEVVIEGEFGTVEDITLTYVVIKTWDWRRLVLPLNYFNDHHFINRSFNSPELIGTVYLYVDYTFPVAELRKKCLDIIGENILWDKKVAQLLVTNADAVSVEVRVTFSAKNAASVWDLSCQIREQLITFIQEQFPESLPKIRREPPISQKET</sequence>
<dbReference type="InterPro" id="IPR010920">
    <property type="entry name" value="LSM_dom_sf"/>
</dbReference>
<protein>
    <submittedName>
        <fullName evidence="7">Mechanosensitive ion channel family protein</fullName>
    </submittedName>
</protein>
<keyword evidence="3 5" id="KW-1133">Transmembrane helix</keyword>
<dbReference type="Pfam" id="PF00924">
    <property type="entry name" value="MS_channel_2nd"/>
    <property type="match status" value="1"/>
</dbReference>
<feature type="transmembrane region" description="Helical" evidence="5">
    <location>
        <begin position="134"/>
        <end position="155"/>
    </location>
</feature>
<dbReference type="Proteomes" id="UP000321578">
    <property type="component" value="Unassembled WGS sequence"/>
</dbReference>
<evidence type="ECO:0000256" key="2">
    <source>
        <dbReference type="ARBA" id="ARBA00022692"/>
    </source>
</evidence>
<dbReference type="PANTHER" id="PTHR30566:SF25">
    <property type="entry name" value="INNER MEMBRANE PROTEIN"/>
    <property type="match status" value="1"/>
</dbReference>
<reference evidence="7 8" key="1">
    <citation type="submission" date="2019-08" db="EMBL/GenBank/DDBJ databases">
        <title>Genomes of Subsaximicrobium wynnwilliamsii strains.</title>
        <authorList>
            <person name="Bowman J.P."/>
        </authorList>
    </citation>
    <scope>NUCLEOTIDE SEQUENCE [LARGE SCALE GENOMIC DNA]</scope>
    <source>
        <strain evidence="7 8">2-80-2</strain>
    </source>
</reference>